<evidence type="ECO:0000259" key="3">
    <source>
        <dbReference type="Pfam" id="PF01052"/>
    </source>
</evidence>
<dbReference type="PANTHER" id="PTHR30034:SF6">
    <property type="entry name" value="YOP PROTEINS TRANSLOCATION PROTEIN Q"/>
    <property type="match status" value="1"/>
</dbReference>
<proteinExistence type="inferred from homology"/>
<dbReference type="Pfam" id="PF01052">
    <property type="entry name" value="FliMN_C"/>
    <property type="match status" value="1"/>
</dbReference>
<evidence type="ECO:0000313" key="5">
    <source>
        <dbReference type="Proteomes" id="UP000215767"/>
    </source>
</evidence>
<dbReference type="InterPro" id="IPR013385">
    <property type="entry name" value="T3SS_SpaO/YscQ/SpaO"/>
</dbReference>
<comment type="similarity">
    <text evidence="1">Belongs to the FliN/MopA/SpaO family.</text>
</comment>
<dbReference type="OrthoDB" id="8903804at2"/>
<dbReference type="Gene3D" id="2.30.330.10">
    <property type="entry name" value="SpoA-like"/>
    <property type="match status" value="1"/>
</dbReference>
<dbReference type="GO" id="GO:0071978">
    <property type="term" value="P:bacterial-type flagellum-dependent swarming motility"/>
    <property type="evidence" value="ECO:0007669"/>
    <property type="project" value="TreeGrafter"/>
</dbReference>
<reference evidence="5" key="1">
    <citation type="submission" date="2017-05" db="EMBL/GenBank/DDBJ databases">
        <title>Complete and WGS of Bordetella genogroups.</title>
        <authorList>
            <person name="Spilker T."/>
            <person name="Lipuma J."/>
        </authorList>
    </citation>
    <scope>NUCLEOTIDE SEQUENCE [LARGE SCALE GENOMIC DNA]</scope>
    <source>
        <strain evidence="5">AU8856</strain>
    </source>
</reference>
<name>A0A261UJH5_9BORD</name>
<dbReference type="NCBIfam" id="TIGR02551">
    <property type="entry name" value="SpaO_YscQ"/>
    <property type="match status" value="1"/>
</dbReference>
<dbReference type="Proteomes" id="UP000215767">
    <property type="component" value="Unassembled WGS sequence"/>
</dbReference>
<dbReference type="GO" id="GO:0030254">
    <property type="term" value="P:protein secretion by the type III secretion system"/>
    <property type="evidence" value="ECO:0007669"/>
    <property type="project" value="InterPro"/>
</dbReference>
<feature type="region of interest" description="Disordered" evidence="2">
    <location>
        <begin position="289"/>
        <end position="355"/>
    </location>
</feature>
<evidence type="ECO:0000313" key="4">
    <source>
        <dbReference type="EMBL" id="OZI62064.1"/>
    </source>
</evidence>
<sequence length="436" mass="46748">MTMPQPLRLARWKQVQARALTTIARHGSDRTLIPIPGVGADEHARPWNIRMHARYSNGRSSDHSCPDQGENADADACRSIDLAWHDARLRVRLPSSICEDWLAVRMPDLQIDALPPRFVDAAWDAMVQDAMAGLAVTAMCPGIRVLADGFSRSPAVYPYAWTVSIRSPDAARTVEAELAVDDAGLRRLGDALARNPAPDCGSVPGFLDALSVPLLALVGETLLDAASVGALEVGDVVLFDRCLADPDGEVWLATADGQGVRVRASERGAPRYVVTQEWSSLLMNDFHPTASGYAPEDDPLPRESAYPTDQDATPAAEGYRPPGQPDVPAGDDYPSLAQDGAAAPACAVEPASPGAGPDVDRIPVRLVFDLGEHSMTLGELRRLRAGEFFDLQRPIDAGPVHIRANGTFIGTAELVDIDGRIGARVLTLIPGRDTWA</sequence>
<keyword evidence="5" id="KW-1185">Reference proteome</keyword>
<evidence type="ECO:0000256" key="2">
    <source>
        <dbReference type="SAM" id="MobiDB-lite"/>
    </source>
</evidence>
<dbReference type="AlphaFoldDB" id="A0A261UJH5"/>
<comment type="caution">
    <text evidence="4">The sequence shown here is derived from an EMBL/GenBank/DDBJ whole genome shotgun (WGS) entry which is preliminary data.</text>
</comment>
<dbReference type="PANTHER" id="PTHR30034">
    <property type="entry name" value="FLAGELLAR MOTOR SWITCH PROTEIN FLIM"/>
    <property type="match status" value="1"/>
</dbReference>
<dbReference type="InterPro" id="IPR036429">
    <property type="entry name" value="SpoA-like_sf"/>
</dbReference>
<accession>A0A261UJH5</accession>
<dbReference type="GO" id="GO:0050918">
    <property type="term" value="P:positive chemotaxis"/>
    <property type="evidence" value="ECO:0007669"/>
    <property type="project" value="TreeGrafter"/>
</dbReference>
<feature type="compositionally biased region" description="Low complexity" evidence="2">
    <location>
        <begin position="341"/>
        <end position="353"/>
    </location>
</feature>
<protein>
    <recommendedName>
        <fullName evidence="3">Flagellar motor switch protein FliN-like C-terminal domain-containing protein</fullName>
    </recommendedName>
</protein>
<dbReference type="RefSeq" id="WP_094843448.1">
    <property type="nucleotide sequence ID" value="NZ_NEVS01000004.1"/>
</dbReference>
<dbReference type="InterPro" id="IPR001543">
    <property type="entry name" value="FliN-like_C"/>
</dbReference>
<dbReference type="EMBL" id="NEVS01000004">
    <property type="protein sequence ID" value="OZI62064.1"/>
    <property type="molecule type" value="Genomic_DNA"/>
</dbReference>
<dbReference type="SUPFAM" id="SSF101801">
    <property type="entry name" value="Surface presentation of antigens (SPOA)"/>
    <property type="match status" value="1"/>
</dbReference>
<organism evidence="4 5">
    <name type="scientific">Bordetella genomosp. 11</name>
    <dbReference type="NCBI Taxonomy" id="1416808"/>
    <lineage>
        <taxon>Bacteria</taxon>
        <taxon>Pseudomonadati</taxon>
        <taxon>Pseudomonadota</taxon>
        <taxon>Betaproteobacteria</taxon>
        <taxon>Burkholderiales</taxon>
        <taxon>Alcaligenaceae</taxon>
        <taxon>Bordetella</taxon>
    </lineage>
</organism>
<feature type="domain" description="Flagellar motor switch protein FliN-like C-terminal" evidence="3">
    <location>
        <begin position="359"/>
        <end position="429"/>
    </location>
</feature>
<gene>
    <name evidence="4" type="ORF">CAL28_22840</name>
</gene>
<evidence type="ECO:0000256" key="1">
    <source>
        <dbReference type="ARBA" id="ARBA00009226"/>
    </source>
</evidence>